<dbReference type="RefSeq" id="WP_059037043.1">
    <property type="nucleotide sequence ID" value="NZ_JAADZU010000112.1"/>
</dbReference>
<dbReference type="PANTHER" id="PTHR30349:SF91">
    <property type="entry name" value="INTA PROTEIN"/>
    <property type="match status" value="1"/>
</dbReference>
<keyword evidence="3" id="KW-0233">DNA recombination</keyword>
<evidence type="ECO:0000256" key="2">
    <source>
        <dbReference type="ARBA" id="ARBA00023125"/>
    </source>
</evidence>
<dbReference type="Pfam" id="PF00589">
    <property type="entry name" value="Phage_integrase"/>
    <property type="match status" value="1"/>
</dbReference>
<dbReference type="GO" id="GO:0003677">
    <property type="term" value="F:DNA binding"/>
    <property type="evidence" value="ECO:0007669"/>
    <property type="project" value="UniProtKB-UniRule"/>
</dbReference>
<dbReference type="EMBL" id="JAADZU010000112">
    <property type="protein sequence ID" value="NDK92305.1"/>
    <property type="molecule type" value="Genomic_DNA"/>
</dbReference>
<evidence type="ECO:0000313" key="8">
    <source>
        <dbReference type="EMBL" id="NDK92305.1"/>
    </source>
</evidence>
<accession>A0A7K3LVI8</accession>
<evidence type="ECO:0000256" key="1">
    <source>
        <dbReference type="ARBA" id="ARBA00022908"/>
    </source>
</evidence>
<evidence type="ECO:0000259" key="6">
    <source>
        <dbReference type="PROSITE" id="PS51898"/>
    </source>
</evidence>
<reference evidence="8 9" key="1">
    <citation type="submission" date="2020-01" db="EMBL/GenBank/DDBJ databases">
        <title>Investigation of new actinobacteria for the biodesulphurisation of diesel fuel.</title>
        <authorList>
            <person name="Athi Narayanan S.M."/>
        </authorList>
    </citation>
    <scope>NUCLEOTIDE SEQUENCE [LARGE SCALE GENOMIC DNA]</scope>
    <source>
        <strain evidence="8 9">213E</strain>
    </source>
</reference>
<feature type="compositionally biased region" description="Basic and acidic residues" evidence="5">
    <location>
        <begin position="1"/>
        <end position="14"/>
    </location>
</feature>
<dbReference type="Gene3D" id="1.10.443.10">
    <property type="entry name" value="Intergrase catalytic core"/>
    <property type="match status" value="1"/>
</dbReference>
<feature type="domain" description="Core-binding (CB)" evidence="7">
    <location>
        <begin position="74"/>
        <end position="157"/>
    </location>
</feature>
<dbReference type="PANTHER" id="PTHR30349">
    <property type="entry name" value="PHAGE INTEGRASE-RELATED"/>
    <property type="match status" value="1"/>
</dbReference>
<gene>
    <name evidence="8" type="ORF">GYA93_22495</name>
</gene>
<evidence type="ECO:0000256" key="3">
    <source>
        <dbReference type="ARBA" id="ARBA00023172"/>
    </source>
</evidence>
<dbReference type="InterPro" id="IPR002104">
    <property type="entry name" value="Integrase_catalytic"/>
</dbReference>
<keyword evidence="1" id="KW-0229">DNA integration</keyword>
<dbReference type="SUPFAM" id="SSF56349">
    <property type="entry name" value="DNA breaking-rejoining enzymes"/>
    <property type="match status" value="1"/>
</dbReference>
<dbReference type="Proteomes" id="UP000466307">
    <property type="component" value="Unassembled WGS sequence"/>
</dbReference>
<feature type="domain" description="Tyr recombinase" evidence="6">
    <location>
        <begin position="181"/>
        <end position="377"/>
    </location>
</feature>
<proteinExistence type="predicted"/>
<dbReference type="CDD" id="cd01189">
    <property type="entry name" value="INT_ICEBs1_C_like"/>
    <property type="match status" value="1"/>
</dbReference>
<dbReference type="PROSITE" id="PS51898">
    <property type="entry name" value="TYR_RECOMBINASE"/>
    <property type="match status" value="1"/>
</dbReference>
<keyword evidence="9" id="KW-1185">Reference proteome</keyword>
<dbReference type="InterPro" id="IPR013762">
    <property type="entry name" value="Integrase-like_cat_sf"/>
</dbReference>
<dbReference type="Gene3D" id="1.10.150.130">
    <property type="match status" value="1"/>
</dbReference>
<name>A0A7K3LVI8_9ACTN</name>
<dbReference type="GO" id="GO:0015074">
    <property type="term" value="P:DNA integration"/>
    <property type="evidence" value="ECO:0007669"/>
    <property type="project" value="UniProtKB-KW"/>
</dbReference>
<dbReference type="InterPro" id="IPR004107">
    <property type="entry name" value="Integrase_SAM-like_N"/>
</dbReference>
<evidence type="ECO:0000313" key="9">
    <source>
        <dbReference type="Proteomes" id="UP000466307"/>
    </source>
</evidence>
<dbReference type="InterPro" id="IPR044068">
    <property type="entry name" value="CB"/>
</dbReference>
<dbReference type="InterPro" id="IPR050090">
    <property type="entry name" value="Tyrosine_recombinase_XerCD"/>
</dbReference>
<feature type="region of interest" description="Disordered" evidence="5">
    <location>
        <begin position="1"/>
        <end position="20"/>
    </location>
</feature>
<comment type="caution">
    <text evidence="8">The sequence shown here is derived from an EMBL/GenBank/DDBJ whole genome shotgun (WGS) entry which is preliminary data.</text>
</comment>
<dbReference type="PROSITE" id="PS51900">
    <property type="entry name" value="CB"/>
    <property type="match status" value="1"/>
</dbReference>
<dbReference type="InterPro" id="IPR011010">
    <property type="entry name" value="DNA_brk_join_enz"/>
</dbReference>
<sequence length="384" mass="42647">MNEEKRTRRSEPITRRTAKNGTVSYEFRADVGVKPDGSRDRRRFTYRTLTEARKEYRRITTEVTSGSYVGRSRVTVAEHVEAWLAGKRDIRPNTLRNYTDAAKPIVRELGGLELQKLTKAHIDKFLGGLTRRDGRPYSADSARLVLAVLRQVTKDAHRQGIIARDPAEFVEPPKAKRRTSEDLDVWTREEANLFRKHAAEDRLAACWLLTLCGLRRSEVLGLRWKDVDLDAGTITVAQGRVEVTATFIDTAEPKTARGYRTLPISGEITEALRALRVAQSAERVEMGGGYVETGLVSVEADGTATLPRTYSDRFRRLAASAGVPAITLRNVRHTSVSVMLDAGIPPTVVAAWHGHDPRMTVSVYGRTYDDSLKSAGAALFGTSA</sequence>
<dbReference type="InterPro" id="IPR010998">
    <property type="entry name" value="Integrase_recombinase_N"/>
</dbReference>
<dbReference type="AlphaFoldDB" id="A0A7K3LVI8"/>
<evidence type="ECO:0000256" key="5">
    <source>
        <dbReference type="SAM" id="MobiDB-lite"/>
    </source>
</evidence>
<evidence type="ECO:0000259" key="7">
    <source>
        <dbReference type="PROSITE" id="PS51900"/>
    </source>
</evidence>
<dbReference type="GO" id="GO:0006310">
    <property type="term" value="P:DNA recombination"/>
    <property type="evidence" value="ECO:0007669"/>
    <property type="project" value="UniProtKB-KW"/>
</dbReference>
<evidence type="ECO:0000256" key="4">
    <source>
        <dbReference type="PROSITE-ProRule" id="PRU01248"/>
    </source>
</evidence>
<organism evidence="8 9">
    <name type="scientific">Gordonia desulfuricans</name>
    <dbReference type="NCBI Taxonomy" id="89051"/>
    <lineage>
        <taxon>Bacteria</taxon>
        <taxon>Bacillati</taxon>
        <taxon>Actinomycetota</taxon>
        <taxon>Actinomycetes</taxon>
        <taxon>Mycobacteriales</taxon>
        <taxon>Gordoniaceae</taxon>
        <taxon>Gordonia</taxon>
    </lineage>
</organism>
<dbReference type="Pfam" id="PF14659">
    <property type="entry name" value="Phage_int_SAM_3"/>
    <property type="match status" value="1"/>
</dbReference>
<protein>
    <submittedName>
        <fullName evidence="8">Site-specific integrase</fullName>
    </submittedName>
</protein>
<keyword evidence="2 4" id="KW-0238">DNA-binding</keyword>